<sequence>MIAVPGAHAHPAGRPGAIRFVGRRRELDLLLSALRHPPAVVLVEGEAGIGKSRLLSEATAVLRDENRPVLTGFCHPLREPPPYGPVVDALHKSAPGPPATFLPPATGALARLLPDLAHLWPPVPPSAQSARSGQDAWAERRELLQSVRSYLTALGPAVLVVEDAHWIDGCSRDLLLQLARDLPERLALVISYRAEDLPPNTPVLGTAYRHQPGTGGTTLRLGPLTRADVRELATGALGHPATPALSALLYERSEGLAVVVEEDLITLRDLADGPLTGPEASARLREAGVPRGLIEAVVERCSGLSPAGRAIVSAAAVLAVPAPEALVSAVAGLDPEPGAEGLVEALQASLLHESGNQQYAFRRHLARQVVYHRIPGPRRSRMHARAVAELERLGSASSAQLARHQLALGDRQSWLLRAREAVDHAVATGDLEAAAPQLRRILRRPETDPALRSHAATALARLTACGTAHEPDLALLRQILADPRLPTELRGEIRLGLGLFEANRAGVAAGSRDLATAVEELADRPERAARAMIALAVDERTDPAVRRGRLELAERAIRDTPDGAEAAAVRATALTVRAWQADPSVWAALARLPRQAADVAVLQQTARALHNAADAATELGHDRRAADLHAEAIQLARAASYPVVESYGEVGLLRLDALAGRWDGLGERYAAVVDHQPAAALARAEDALFRGVHAAAQGRRARAVEYFARAAEAGRYRHTLSVATRAAAGLAGLELARGAADRARAVAEPALAEVRRAEAWPKASGLVPVAVESALLHGEPEAARRLVDEVERSLAGRDAPAATAELRLAQGLLREHAAPDAAAEHFAAARRLWQEMGRPHQAARAAELQARAIARTCPERAAEPLAAAVDGYAALQATADLARTRRMQQQLGLARPAATGRRGYGDQLSPRECEVAALLAQHATNQEIADALFLSPRTVEQHVAKVLKKLDTTRSAIGTTPPST</sequence>
<dbReference type="SMART" id="SM00421">
    <property type="entry name" value="HTH_LUXR"/>
    <property type="match status" value="1"/>
</dbReference>
<dbReference type="InterPro" id="IPR027417">
    <property type="entry name" value="P-loop_NTPase"/>
</dbReference>
<gene>
    <name evidence="4" type="ORF">ACFPZF_00100</name>
</gene>
<dbReference type="EMBL" id="JBHSOC010000001">
    <property type="protein sequence ID" value="MFC5639759.1"/>
    <property type="molecule type" value="Genomic_DNA"/>
</dbReference>
<dbReference type="PRINTS" id="PR00038">
    <property type="entry name" value="HTHLUXR"/>
</dbReference>
<evidence type="ECO:0000313" key="4">
    <source>
        <dbReference type="EMBL" id="MFC5639759.1"/>
    </source>
</evidence>
<evidence type="ECO:0000313" key="5">
    <source>
        <dbReference type="Proteomes" id="UP001596066"/>
    </source>
</evidence>
<keyword evidence="5" id="KW-1185">Reference proteome</keyword>
<dbReference type="InterPro" id="IPR016032">
    <property type="entry name" value="Sig_transdc_resp-reg_C-effctor"/>
</dbReference>
<keyword evidence="2 4" id="KW-0067">ATP-binding</keyword>
<evidence type="ECO:0000259" key="3">
    <source>
        <dbReference type="PROSITE" id="PS50043"/>
    </source>
</evidence>
<dbReference type="GO" id="GO:0005524">
    <property type="term" value="F:ATP binding"/>
    <property type="evidence" value="ECO:0007669"/>
    <property type="project" value="UniProtKB-KW"/>
</dbReference>
<name>A0ABW0V4P4_9ACTN</name>
<organism evidence="4 5">
    <name type="scientific">Kitasatospora cinereorecta</name>
    <dbReference type="NCBI Taxonomy" id="285560"/>
    <lineage>
        <taxon>Bacteria</taxon>
        <taxon>Bacillati</taxon>
        <taxon>Actinomycetota</taxon>
        <taxon>Actinomycetes</taxon>
        <taxon>Kitasatosporales</taxon>
        <taxon>Streptomycetaceae</taxon>
        <taxon>Kitasatospora</taxon>
    </lineage>
</organism>
<reference evidence="5" key="1">
    <citation type="journal article" date="2019" name="Int. J. Syst. Evol. Microbiol.">
        <title>The Global Catalogue of Microorganisms (GCM) 10K type strain sequencing project: providing services to taxonomists for standard genome sequencing and annotation.</title>
        <authorList>
            <consortium name="The Broad Institute Genomics Platform"/>
            <consortium name="The Broad Institute Genome Sequencing Center for Infectious Disease"/>
            <person name="Wu L."/>
            <person name="Ma J."/>
        </authorList>
    </citation>
    <scope>NUCLEOTIDE SEQUENCE [LARGE SCALE GENOMIC DNA]</scope>
    <source>
        <strain evidence="5">CGMCC 4.1622</strain>
    </source>
</reference>
<dbReference type="RefSeq" id="WP_346141045.1">
    <property type="nucleotide sequence ID" value="NZ_BAAAUA010000002.1"/>
</dbReference>
<keyword evidence="1" id="KW-0547">Nucleotide-binding</keyword>
<accession>A0ABW0V4P4</accession>
<dbReference type="PANTHER" id="PTHR16305:SF35">
    <property type="entry name" value="TRANSCRIPTIONAL ACTIVATOR DOMAIN"/>
    <property type="match status" value="1"/>
</dbReference>
<comment type="caution">
    <text evidence="4">The sequence shown here is derived from an EMBL/GenBank/DDBJ whole genome shotgun (WGS) entry which is preliminary data.</text>
</comment>
<evidence type="ECO:0000256" key="1">
    <source>
        <dbReference type="ARBA" id="ARBA00022741"/>
    </source>
</evidence>
<dbReference type="Pfam" id="PF00196">
    <property type="entry name" value="GerE"/>
    <property type="match status" value="1"/>
</dbReference>
<dbReference type="Pfam" id="PF13191">
    <property type="entry name" value="AAA_16"/>
    <property type="match status" value="1"/>
</dbReference>
<protein>
    <submittedName>
        <fullName evidence="4">ATP-binding protein</fullName>
    </submittedName>
</protein>
<evidence type="ECO:0000256" key="2">
    <source>
        <dbReference type="ARBA" id="ARBA00022840"/>
    </source>
</evidence>
<dbReference type="InterPro" id="IPR041664">
    <property type="entry name" value="AAA_16"/>
</dbReference>
<dbReference type="CDD" id="cd06170">
    <property type="entry name" value="LuxR_C_like"/>
    <property type="match status" value="1"/>
</dbReference>
<dbReference type="SUPFAM" id="SSF52540">
    <property type="entry name" value="P-loop containing nucleoside triphosphate hydrolases"/>
    <property type="match status" value="1"/>
</dbReference>
<dbReference type="InterPro" id="IPR000792">
    <property type="entry name" value="Tscrpt_reg_LuxR_C"/>
</dbReference>
<dbReference type="Gene3D" id="1.10.10.10">
    <property type="entry name" value="Winged helix-like DNA-binding domain superfamily/Winged helix DNA-binding domain"/>
    <property type="match status" value="1"/>
</dbReference>
<dbReference type="InterPro" id="IPR036388">
    <property type="entry name" value="WH-like_DNA-bd_sf"/>
</dbReference>
<proteinExistence type="predicted"/>
<dbReference type="SUPFAM" id="SSF46894">
    <property type="entry name" value="C-terminal effector domain of the bipartite response regulators"/>
    <property type="match status" value="1"/>
</dbReference>
<dbReference type="Proteomes" id="UP001596066">
    <property type="component" value="Unassembled WGS sequence"/>
</dbReference>
<dbReference type="PROSITE" id="PS50043">
    <property type="entry name" value="HTH_LUXR_2"/>
    <property type="match status" value="1"/>
</dbReference>
<dbReference type="PANTHER" id="PTHR16305">
    <property type="entry name" value="TESTICULAR SOLUBLE ADENYLYL CYCLASE"/>
    <property type="match status" value="1"/>
</dbReference>
<feature type="domain" description="HTH luxR-type" evidence="3">
    <location>
        <begin position="901"/>
        <end position="964"/>
    </location>
</feature>